<evidence type="ECO:0000256" key="3">
    <source>
        <dbReference type="ARBA" id="ARBA00022801"/>
    </source>
</evidence>
<keyword evidence="2" id="KW-0645">Protease</keyword>
<dbReference type="Pfam" id="PF01523">
    <property type="entry name" value="PmbA_TldD_1st"/>
    <property type="match status" value="1"/>
</dbReference>
<dbReference type="RefSeq" id="WP_022936997.1">
    <property type="nucleotide sequence ID" value="NZ_CABKRQ010000002.1"/>
</dbReference>
<dbReference type="GO" id="GO:0005829">
    <property type="term" value="C:cytosol"/>
    <property type="evidence" value="ECO:0007669"/>
    <property type="project" value="TreeGrafter"/>
</dbReference>
<keyword evidence="3" id="KW-0378">Hydrolase</keyword>
<reference evidence="7 8" key="1">
    <citation type="submission" date="2018-05" db="EMBL/GenBank/DDBJ databases">
        <title>Genomic Encyclopedia of Type Strains, Phase IV (KMG-IV): sequencing the most valuable type-strain genomes for metagenomic binning, comparative biology and taxonomic classification.</title>
        <authorList>
            <person name="Goeker M."/>
        </authorList>
    </citation>
    <scope>NUCLEOTIDE SEQUENCE [LARGE SCALE GENOMIC DNA]</scope>
    <source>
        <strain evidence="7 8">JC118</strain>
    </source>
</reference>
<keyword evidence="4" id="KW-0482">Metalloprotease</keyword>
<evidence type="ECO:0000256" key="4">
    <source>
        <dbReference type="ARBA" id="ARBA00023049"/>
    </source>
</evidence>
<dbReference type="Gene3D" id="3.30.2290.10">
    <property type="entry name" value="PmbA/TldD superfamily"/>
    <property type="match status" value="1"/>
</dbReference>
<dbReference type="SUPFAM" id="SSF111283">
    <property type="entry name" value="Putative modulator of DNA gyrase, PmbA/TldD"/>
    <property type="match status" value="1"/>
</dbReference>
<protein>
    <submittedName>
        <fullName evidence="7">TldD protein</fullName>
    </submittedName>
</protein>
<evidence type="ECO:0000313" key="8">
    <source>
        <dbReference type="Proteomes" id="UP000247612"/>
    </source>
</evidence>
<evidence type="ECO:0000256" key="1">
    <source>
        <dbReference type="ARBA" id="ARBA00005836"/>
    </source>
</evidence>
<sequence length="444" mass="49931">MFNYPKNLYTDVRIETVMTTNIVIENDQLKANKSKREKGALIRIYDGRRWYYKASSEVEKLQEAIDELALMAEPNEQVMDTPIVKKLEVNKDTLMVFDGEAFLNTANDEKMALVKHCASLIDADEIKMWQSIYQDRRIVKDFYSSKGSELHFDTQSYAMCLRYVIEANGQSHGGSYDVMGQTFDQLLNHDDEYKREIAKDIEYIKHAVPVKPGMYTVVMAPSVTGVFAHESFGHKSESDFMVGDETMLKEWELGRQVGCSELSIEDRGDWFGNGYVPYDDEGTKAKSTQIITHGILSGRLHSAATAAALNEEVSGNARAMNFQFEPLVRMTGTYIKPGKETIEEVFAPIKEGVYIECINHGSGMSTFTIAPRRAYMIRDGKIAEPVQVSVITGNVMETLYHIEALSTHFEALSFALGGCGKMEQWPLPVAFGGPYMRVSGINVQ</sequence>
<evidence type="ECO:0000256" key="2">
    <source>
        <dbReference type="ARBA" id="ARBA00022670"/>
    </source>
</evidence>
<dbReference type="Proteomes" id="UP000247612">
    <property type="component" value="Unassembled WGS sequence"/>
</dbReference>
<dbReference type="OrthoDB" id="9803213at2"/>
<dbReference type="InterPro" id="IPR035068">
    <property type="entry name" value="TldD/PmbA_N"/>
</dbReference>
<dbReference type="Pfam" id="PF19289">
    <property type="entry name" value="PmbA_TldD_3rd"/>
    <property type="match status" value="1"/>
</dbReference>
<evidence type="ECO:0000313" key="7">
    <source>
        <dbReference type="EMBL" id="PXX79625.1"/>
    </source>
</evidence>
<evidence type="ECO:0000259" key="5">
    <source>
        <dbReference type="Pfam" id="PF01523"/>
    </source>
</evidence>
<keyword evidence="8" id="KW-1185">Reference proteome</keyword>
<comment type="similarity">
    <text evidence="1">Belongs to the peptidase U62 family.</text>
</comment>
<dbReference type="GO" id="GO:0006508">
    <property type="term" value="P:proteolysis"/>
    <property type="evidence" value="ECO:0007669"/>
    <property type="project" value="UniProtKB-KW"/>
</dbReference>
<dbReference type="STRING" id="1034346.GCA_000313565_00690"/>
<dbReference type="InterPro" id="IPR045569">
    <property type="entry name" value="Metalloprtase-TldD/E_C"/>
</dbReference>
<evidence type="ECO:0000259" key="6">
    <source>
        <dbReference type="Pfam" id="PF19289"/>
    </source>
</evidence>
<dbReference type="GO" id="GO:0008237">
    <property type="term" value="F:metallopeptidase activity"/>
    <property type="evidence" value="ECO:0007669"/>
    <property type="project" value="UniProtKB-KW"/>
</dbReference>
<dbReference type="PANTHER" id="PTHR30624">
    <property type="entry name" value="UNCHARACTERIZED PROTEIN TLDD AND PMBA"/>
    <property type="match status" value="1"/>
</dbReference>
<dbReference type="PANTHER" id="PTHR30624:SF0">
    <property type="entry name" value="METALLOPROTEASE SLR0863"/>
    <property type="match status" value="1"/>
</dbReference>
<accession>A0A318KV83</accession>
<gene>
    <name evidence="7" type="ORF">DES51_10597</name>
</gene>
<dbReference type="InterPro" id="IPR002510">
    <property type="entry name" value="Metalloprtase-TldD/E_N"/>
</dbReference>
<dbReference type="EMBL" id="QJKH01000005">
    <property type="protein sequence ID" value="PXX79625.1"/>
    <property type="molecule type" value="Genomic_DNA"/>
</dbReference>
<dbReference type="AlphaFoldDB" id="A0A318KV83"/>
<dbReference type="InterPro" id="IPR051463">
    <property type="entry name" value="Peptidase_U62_metallo"/>
</dbReference>
<organism evidence="7 8">
    <name type="scientific">Dielma fastidiosa</name>
    <dbReference type="NCBI Taxonomy" id="1034346"/>
    <lineage>
        <taxon>Bacteria</taxon>
        <taxon>Bacillati</taxon>
        <taxon>Bacillota</taxon>
        <taxon>Erysipelotrichia</taxon>
        <taxon>Erysipelotrichales</taxon>
        <taxon>Erysipelotrichaceae</taxon>
        <taxon>Dielma</taxon>
    </lineage>
</organism>
<proteinExistence type="inferred from homology"/>
<dbReference type="InterPro" id="IPR036059">
    <property type="entry name" value="TldD/PmbA_sf"/>
</dbReference>
<comment type="caution">
    <text evidence="7">The sequence shown here is derived from an EMBL/GenBank/DDBJ whole genome shotgun (WGS) entry which is preliminary data.</text>
</comment>
<name>A0A318KV83_9FIRM</name>
<feature type="domain" description="Metalloprotease TldD/E N-terminal" evidence="5">
    <location>
        <begin position="11"/>
        <end position="72"/>
    </location>
</feature>
<feature type="domain" description="Metalloprotease TldD/E C-terminal" evidence="6">
    <location>
        <begin position="213"/>
        <end position="443"/>
    </location>
</feature>